<organism evidence="2">
    <name type="scientific">Ralstonia solanacearum</name>
    <name type="common">Pseudomonas solanacearum</name>
    <dbReference type="NCBI Taxonomy" id="305"/>
    <lineage>
        <taxon>Bacteria</taxon>
        <taxon>Pseudomonadati</taxon>
        <taxon>Pseudomonadota</taxon>
        <taxon>Betaproteobacteria</taxon>
        <taxon>Burkholderiales</taxon>
        <taxon>Burkholderiaceae</taxon>
        <taxon>Ralstonia</taxon>
        <taxon>Ralstonia solanacearum species complex</taxon>
    </lineage>
</organism>
<gene>
    <name evidence="2" type="ORF">PSS4_v1_30066</name>
</gene>
<evidence type="ECO:0000259" key="1">
    <source>
        <dbReference type="Pfam" id="PF18735"/>
    </source>
</evidence>
<dbReference type="InterPro" id="IPR041519">
    <property type="entry name" value="HEPN_RiboL-PSP"/>
</dbReference>
<proteinExistence type="predicted"/>
<evidence type="ECO:0000313" key="2">
    <source>
        <dbReference type="EMBL" id="CUV16121.1"/>
    </source>
</evidence>
<dbReference type="EMBL" id="LN899821">
    <property type="protein sequence ID" value="CUV16121.1"/>
    <property type="molecule type" value="Genomic_DNA"/>
</dbReference>
<reference evidence="2" key="1">
    <citation type="submission" date="2015-10" db="EMBL/GenBank/DDBJ databases">
        <authorList>
            <person name="Gilbert D.G."/>
        </authorList>
    </citation>
    <scope>NUCLEOTIDE SEQUENCE</scope>
    <source>
        <strain evidence="2">Phyl III-seqv23</strain>
    </source>
</reference>
<accession>A0A0S4U1P0</accession>
<sequence length="182" mass="19926">MAGLYKAIASLTTPAIDTSDLLRAQIVLSVSALDFYIHEVTLLGMLEVYTGKRPQTPAFENYRISVGAMMSASPSSGTAWLESEIRERHSFLSFQQPDKIADAIRLFSGVKLWSEVAAKLGLDESSTKTALKLIVDRRNKIAHEADIDPSFPGSRWPIGEADAAQCKDFVSRLVEAIHATLS</sequence>
<protein>
    <recommendedName>
        <fullName evidence="1">RiboL-PSP-HEPN domain-containing protein</fullName>
    </recommendedName>
</protein>
<feature type="domain" description="RiboL-PSP-HEPN" evidence="1">
    <location>
        <begin position="15"/>
        <end position="179"/>
    </location>
</feature>
<name>A0A0S4U1P0_RALSL</name>
<dbReference type="Pfam" id="PF18735">
    <property type="entry name" value="HEPN_RiboL-PSP"/>
    <property type="match status" value="1"/>
</dbReference>
<dbReference type="AlphaFoldDB" id="A0A0S4U1P0"/>